<evidence type="ECO:0000313" key="8">
    <source>
        <dbReference type="EMBL" id="KAG6626174.1"/>
    </source>
</evidence>
<dbReference type="Pfam" id="PF00195">
    <property type="entry name" value="Chal_sti_synt_N"/>
    <property type="match status" value="1"/>
</dbReference>
<dbReference type="GO" id="GO:0016747">
    <property type="term" value="F:acyltransferase activity, transferring groups other than amino-acyl groups"/>
    <property type="evidence" value="ECO:0007669"/>
    <property type="project" value="InterPro"/>
</dbReference>
<keyword evidence="3 4" id="KW-0012">Acyltransferase</keyword>
<comment type="similarity">
    <text evidence="1 4">Belongs to the thiolase-like superfamily. Chalcone/stilbene synthases family.</text>
</comment>
<dbReference type="PIRSF" id="PIRSF000451">
    <property type="entry name" value="PKS_III"/>
    <property type="match status" value="1"/>
</dbReference>
<keyword evidence="2 4" id="KW-0808">Transferase</keyword>
<evidence type="ECO:0008006" key="10">
    <source>
        <dbReference type="Google" id="ProtNLM"/>
    </source>
</evidence>
<dbReference type="Proteomes" id="UP000811609">
    <property type="component" value="Chromosome 15"/>
</dbReference>
<name>A0A8T1NAW1_CARIL</name>
<evidence type="ECO:0000259" key="5">
    <source>
        <dbReference type="Pfam" id="PF00195"/>
    </source>
</evidence>
<dbReference type="InterPro" id="IPR012328">
    <property type="entry name" value="Chalcone/stilbene_synt_C"/>
</dbReference>
<dbReference type="PANTHER" id="PTHR11877">
    <property type="entry name" value="HYDROXYMETHYLGLUTARYL-COA SYNTHASE"/>
    <property type="match status" value="1"/>
</dbReference>
<protein>
    <recommendedName>
        <fullName evidence="10">Chalcone synthase</fullName>
    </recommendedName>
</protein>
<accession>A0A8T1NAW1</accession>
<reference evidence="8" key="1">
    <citation type="submission" date="2020-12" db="EMBL/GenBank/DDBJ databases">
        <title>WGS assembly of Carya illinoinensis cv. Pawnee.</title>
        <authorList>
            <person name="Platts A."/>
            <person name="Shu S."/>
            <person name="Wright S."/>
            <person name="Barry K."/>
            <person name="Edger P."/>
            <person name="Pires J.C."/>
            <person name="Schmutz J."/>
        </authorList>
    </citation>
    <scope>NUCLEOTIDE SEQUENCE</scope>
    <source>
        <tissue evidence="8">Leaf</tissue>
    </source>
</reference>
<proteinExistence type="inferred from homology"/>
<feature type="domain" description="Chalcone/stilbene synthase C-terminal" evidence="6">
    <location>
        <begin position="238"/>
        <end position="388"/>
    </location>
</feature>
<organism evidence="8 9">
    <name type="scientific">Carya illinoinensis</name>
    <name type="common">Pecan</name>
    <dbReference type="NCBI Taxonomy" id="32201"/>
    <lineage>
        <taxon>Eukaryota</taxon>
        <taxon>Viridiplantae</taxon>
        <taxon>Streptophyta</taxon>
        <taxon>Embryophyta</taxon>
        <taxon>Tracheophyta</taxon>
        <taxon>Spermatophyta</taxon>
        <taxon>Magnoliopsida</taxon>
        <taxon>eudicotyledons</taxon>
        <taxon>Gunneridae</taxon>
        <taxon>Pentapetalae</taxon>
        <taxon>rosids</taxon>
        <taxon>fabids</taxon>
        <taxon>Fagales</taxon>
        <taxon>Juglandaceae</taxon>
        <taxon>Carya</taxon>
    </lineage>
</organism>
<dbReference type="FunFam" id="3.40.47.10:FF:000014">
    <property type="entry name" value="Chalcone synthase 1"/>
    <property type="match status" value="1"/>
</dbReference>
<dbReference type="CDD" id="cd00831">
    <property type="entry name" value="CHS_like"/>
    <property type="match status" value="1"/>
</dbReference>
<dbReference type="EMBL" id="MU228860">
    <property type="protein sequence ID" value="KAG6621539.1"/>
    <property type="molecule type" value="Genomic_DNA"/>
</dbReference>
<evidence type="ECO:0000313" key="9">
    <source>
        <dbReference type="Proteomes" id="UP000811609"/>
    </source>
</evidence>
<dbReference type="InterPro" id="IPR011141">
    <property type="entry name" value="Polyketide_synthase_type-III"/>
</dbReference>
<comment type="caution">
    <text evidence="8">The sequence shown here is derived from an EMBL/GenBank/DDBJ whole genome shotgun (WGS) entry which is preliminary data.</text>
</comment>
<evidence type="ECO:0000256" key="1">
    <source>
        <dbReference type="ARBA" id="ARBA00005531"/>
    </source>
</evidence>
<evidence type="ECO:0000256" key="2">
    <source>
        <dbReference type="ARBA" id="ARBA00022679"/>
    </source>
</evidence>
<dbReference type="FunFam" id="3.40.47.10:FF:000025">
    <property type="entry name" value="Chalcone synthase 2"/>
    <property type="match status" value="1"/>
</dbReference>
<dbReference type="AlphaFoldDB" id="A0A8T1NAW1"/>
<dbReference type="EMBL" id="CM031823">
    <property type="protein sequence ID" value="KAG6626174.1"/>
    <property type="molecule type" value="Genomic_DNA"/>
</dbReference>
<evidence type="ECO:0000256" key="4">
    <source>
        <dbReference type="RuleBase" id="RU003633"/>
    </source>
</evidence>
<dbReference type="PANTHER" id="PTHR11877:SF14">
    <property type="entry name" value="CHALCONE SYNTHASE"/>
    <property type="match status" value="1"/>
</dbReference>
<evidence type="ECO:0000256" key="3">
    <source>
        <dbReference type="ARBA" id="ARBA00023315"/>
    </source>
</evidence>
<feature type="domain" description="Chalcone/stilbene synthase N-terminal" evidence="5">
    <location>
        <begin position="5"/>
        <end position="228"/>
    </location>
</feature>
<dbReference type="InterPro" id="IPR001099">
    <property type="entry name" value="Chalcone/stilbene_synt_N"/>
</dbReference>
<keyword evidence="9" id="KW-1185">Reference proteome</keyword>
<evidence type="ECO:0000313" key="7">
    <source>
        <dbReference type="EMBL" id="KAG6621539.1"/>
    </source>
</evidence>
<sequence length="390" mass="42993">MASVEEMREAPRARGLATILAIGTANPKNCIHQKDYPDFYFRVTESEHMTELKDKFKRICDRTTIRKRYCHLTEEILKANSNMCKYKAPSLDARQNMLISEVPKLGKEAALKAIEEWGQSISKITHLVFCSSSSIDMPGADFQLTKLLGLNLSINRYLISHQACYAGGTGLRIAKDLAENNAGARVLVVCSDIMTVLFHAPCETHIDILIGQALFTDGAAAVIIGANPDTSIEHPLFELVSARQSIIPDSESGIRGTVREMGLTYYLSEKVPKSVGDYINNCLVETFNPIGISDWNSLFYVVHPGGPAILNRIQEKLDLNEEKLRASRHVLSEYGNMTGPCVLFVLDEMRKKSAEEGNATTGEGLEWGILLGLGPGLTVETLVLHSIPIN</sequence>
<evidence type="ECO:0000259" key="6">
    <source>
        <dbReference type="Pfam" id="PF02797"/>
    </source>
</evidence>
<gene>
    <name evidence="8" type="ORF">CIPAW_15G029900</name>
    <name evidence="7" type="ORF">I3842_Q020600</name>
</gene>
<reference evidence="7" key="2">
    <citation type="submission" date="2021-01" db="EMBL/GenBank/DDBJ databases">
        <authorList>
            <person name="Lovell J.T."/>
            <person name="Bentley N."/>
            <person name="Bhattarai G."/>
            <person name="Jenkins J.W."/>
            <person name="Sreedasyam A."/>
            <person name="Alarcon Y."/>
            <person name="Bock C."/>
            <person name="Boston L."/>
            <person name="Carlson J."/>
            <person name="Cervantes K."/>
            <person name="Clermont K."/>
            <person name="Krom N."/>
            <person name="Kubenka K."/>
            <person name="Mamidi S."/>
            <person name="Mattison C."/>
            <person name="Monteros M."/>
            <person name="Pisani C."/>
            <person name="Plott C."/>
            <person name="Rajasekar S."/>
            <person name="Rhein H.S."/>
            <person name="Rohla C."/>
            <person name="Song M."/>
            <person name="Hilaire R.S."/>
            <person name="Shu S."/>
            <person name="Wells L."/>
            <person name="Wang X."/>
            <person name="Webber J."/>
            <person name="Heerema R.J."/>
            <person name="Klein P."/>
            <person name="Conner P."/>
            <person name="Grauke L."/>
            <person name="Grimwood J."/>
            <person name="Schmutz J."/>
            <person name="Randall J.J."/>
        </authorList>
    </citation>
    <scope>NUCLEOTIDE SEQUENCE</scope>
    <source>
        <tissue evidence="7">Leaf</tissue>
    </source>
</reference>
<dbReference type="GO" id="GO:0030639">
    <property type="term" value="P:polyketide biosynthetic process"/>
    <property type="evidence" value="ECO:0007669"/>
    <property type="project" value="TreeGrafter"/>
</dbReference>
<dbReference type="Pfam" id="PF02797">
    <property type="entry name" value="Chal_sti_synt_C"/>
    <property type="match status" value="1"/>
</dbReference>
<dbReference type="Proteomes" id="UP000811246">
    <property type="component" value="Unassembled WGS sequence"/>
</dbReference>